<dbReference type="AlphaFoldDB" id="A0A5K7Z2F3"/>
<sequence length="110" mass="12797">MRKAIAVMITLTIVLIAIPIWAIDNATMLRAKYETALSNEIAVCQKKSKLFSARSPAYWSRGSRETYKTLFLKKYRNQLIDGMMASQLEAKKYKVHQYLDRQFNNNFTVK</sequence>
<dbReference type="RefSeq" id="WP_155305045.1">
    <property type="nucleotide sequence ID" value="NZ_AP021875.1"/>
</dbReference>
<keyword evidence="2" id="KW-1185">Reference proteome</keyword>
<organism evidence="1 2">
    <name type="scientific">Desulfosarcina widdelii</name>
    <dbReference type="NCBI Taxonomy" id="947919"/>
    <lineage>
        <taxon>Bacteria</taxon>
        <taxon>Pseudomonadati</taxon>
        <taxon>Thermodesulfobacteriota</taxon>
        <taxon>Desulfobacteria</taxon>
        <taxon>Desulfobacterales</taxon>
        <taxon>Desulfosarcinaceae</taxon>
        <taxon>Desulfosarcina</taxon>
    </lineage>
</organism>
<evidence type="ECO:0000313" key="2">
    <source>
        <dbReference type="Proteomes" id="UP000427769"/>
    </source>
</evidence>
<dbReference type="KEGG" id="dwd:DSCW_36090"/>
<evidence type="ECO:0000313" key="1">
    <source>
        <dbReference type="EMBL" id="BBO76192.1"/>
    </source>
</evidence>
<name>A0A5K7Z2F3_9BACT</name>
<reference evidence="1 2" key="1">
    <citation type="submission" date="2019-11" db="EMBL/GenBank/DDBJ databases">
        <title>Comparative genomics of hydrocarbon-degrading Desulfosarcina strains.</title>
        <authorList>
            <person name="Watanabe M."/>
            <person name="Kojima H."/>
            <person name="Fukui M."/>
        </authorList>
    </citation>
    <scope>NUCLEOTIDE SEQUENCE [LARGE SCALE GENOMIC DNA]</scope>
    <source>
        <strain evidence="1 2">PP31</strain>
    </source>
</reference>
<protein>
    <submittedName>
        <fullName evidence="1">Uncharacterized protein</fullName>
    </submittedName>
</protein>
<dbReference type="EMBL" id="AP021875">
    <property type="protein sequence ID" value="BBO76192.1"/>
    <property type="molecule type" value="Genomic_DNA"/>
</dbReference>
<gene>
    <name evidence="1" type="ORF">DSCW_36090</name>
</gene>
<dbReference type="Proteomes" id="UP000427769">
    <property type="component" value="Chromosome"/>
</dbReference>
<accession>A0A5K7Z2F3</accession>
<proteinExistence type="predicted"/>